<dbReference type="EMBL" id="CP136862">
    <property type="protein sequence ID" value="WOJ90806.1"/>
    <property type="molecule type" value="Genomic_DNA"/>
</dbReference>
<organism evidence="1 2">
    <name type="scientific">Methylocapsa polymorpha</name>
    <dbReference type="NCBI Taxonomy" id="3080828"/>
    <lineage>
        <taxon>Bacteria</taxon>
        <taxon>Pseudomonadati</taxon>
        <taxon>Pseudomonadota</taxon>
        <taxon>Alphaproteobacteria</taxon>
        <taxon>Hyphomicrobiales</taxon>
        <taxon>Beijerinckiaceae</taxon>
        <taxon>Methylocapsa</taxon>
    </lineage>
</organism>
<name>A0ABZ0HV76_9HYPH</name>
<evidence type="ECO:0000313" key="1">
    <source>
        <dbReference type="EMBL" id="WOJ90806.1"/>
    </source>
</evidence>
<dbReference type="Proteomes" id="UP001626536">
    <property type="component" value="Chromosome"/>
</dbReference>
<proteinExistence type="predicted"/>
<keyword evidence="2" id="KW-1185">Reference proteome</keyword>
<evidence type="ECO:0000313" key="2">
    <source>
        <dbReference type="Proteomes" id="UP001626536"/>
    </source>
</evidence>
<dbReference type="RefSeq" id="WP_407340392.1">
    <property type="nucleotide sequence ID" value="NZ_CP136862.1"/>
</dbReference>
<accession>A0ABZ0HV76</accession>
<reference evidence="1 2" key="1">
    <citation type="submission" date="2023-10" db="EMBL/GenBank/DDBJ databases">
        <title>Novel methanotroph of the genus Methylocapsa from a subarctic wetland.</title>
        <authorList>
            <person name="Belova S.E."/>
            <person name="Oshkin I.Y."/>
            <person name="Miroshnikov K."/>
            <person name="Dedysh S.N."/>
        </authorList>
    </citation>
    <scope>NUCLEOTIDE SEQUENCE [LARGE SCALE GENOMIC DNA]</scope>
    <source>
        <strain evidence="1 2">RX1</strain>
    </source>
</reference>
<sequence length="84" mass="9515">MCDMIKERIRINKILNEAISSNVDRDLTKLDELTQLCFAALQVHYHGQCVDECLEATAREFAARRIARRNWVEASAPPALSNVA</sequence>
<protein>
    <submittedName>
        <fullName evidence="1">Uncharacterized protein</fullName>
    </submittedName>
</protein>
<gene>
    <name evidence="1" type="ORF">RZS28_05840</name>
</gene>